<name>A0ACB9KC24_9ASTR</name>
<proteinExistence type="predicted"/>
<reference evidence="2" key="1">
    <citation type="journal article" date="2022" name="Mol. Ecol. Resour.">
        <title>The genomes of chicory, endive, great burdock and yacon provide insights into Asteraceae palaeo-polyploidization history and plant inulin production.</title>
        <authorList>
            <person name="Fan W."/>
            <person name="Wang S."/>
            <person name="Wang H."/>
            <person name="Wang A."/>
            <person name="Jiang F."/>
            <person name="Liu H."/>
            <person name="Zhao H."/>
            <person name="Xu D."/>
            <person name="Zhang Y."/>
        </authorList>
    </citation>
    <scope>NUCLEOTIDE SEQUENCE [LARGE SCALE GENOMIC DNA]</scope>
    <source>
        <strain evidence="2">cv. Yunnan</strain>
    </source>
</reference>
<sequence>MEDVESANKDAVQSFQRIISLLAQSHNQFHPKTLIELTGDVVIGFKRVVSLLDQDLGHSRVRKVNKFQTLIPQNIFLEKDHQFPKPIQEISSNVAGKFTQILQNTPAPVSNYQFLTHQDYKTKQHINGGFNLNFNSSTCSPSISSNQSFVSSLSIEGSVTNLSGSSLSLIGSLRLSDQETFQHKKRCLGRGDEGSSGGRCHCSKKRRHRIKRSIRVPAVSNRLADIPPDEYSWRKYGQKPIKGSPHPRGYYRCSSIRGYDIL</sequence>
<accession>A0ACB9KC24</accession>
<keyword evidence="2" id="KW-1185">Reference proteome</keyword>
<evidence type="ECO:0000313" key="1">
    <source>
        <dbReference type="EMBL" id="KAI3829730.1"/>
    </source>
</evidence>
<dbReference type="EMBL" id="CM042018">
    <property type="protein sequence ID" value="KAI3829730.1"/>
    <property type="molecule type" value="Genomic_DNA"/>
</dbReference>
<dbReference type="Proteomes" id="UP001056120">
    <property type="component" value="Linkage Group LG01"/>
</dbReference>
<gene>
    <name evidence="1" type="ORF">L1987_03858</name>
</gene>
<reference evidence="1 2" key="2">
    <citation type="journal article" date="2022" name="Mol. Ecol. Resour.">
        <title>The genomes of chicory, endive, great burdock and yacon provide insights into Asteraceae paleo-polyploidization history and plant inulin production.</title>
        <authorList>
            <person name="Fan W."/>
            <person name="Wang S."/>
            <person name="Wang H."/>
            <person name="Wang A."/>
            <person name="Jiang F."/>
            <person name="Liu H."/>
            <person name="Zhao H."/>
            <person name="Xu D."/>
            <person name="Zhang Y."/>
        </authorList>
    </citation>
    <scope>NUCLEOTIDE SEQUENCE [LARGE SCALE GENOMIC DNA]</scope>
    <source>
        <strain evidence="2">cv. Yunnan</strain>
        <tissue evidence="1">Leaves</tissue>
    </source>
</reference>
<evidence type="ECO:0000313" key="2">
    <source>
        <dbReference type="Proteomes" id="UP001056120"/>
    </source>
</evidence>
<comment type="caution">
    <text evidence="1">The sequence shown here is derived from an EMBL/GenBank/DDBJ whole genome shotgun (WGS) entry which is preliminary data.</text>
</comment>
<protein>
    <submittedName>
        <fullName evidence="1">Uncharacterized protein</fullName>
    </submittedName>
</protein>
<organism evidence="1 2">
    <name type="scientific">Smallanthus sonchifolius</name>
    <dbReference type="NCBI Taxonomy" id="185202"/>
    <lineage>
        <taxon>Eukaryota</taxon>
        <taxon>Viridiplantae</taxon>
        <taxon>Streptophyta</taxon>
        <taxon>Embryophyta</taxon>
        <taxon>Tracheophyta</taxon>
        <taxon>Spermatophyta</taxon>
        <taxon>Magnoliopsida</taxon>
        <taxon>eudicotyledons</taxon>
        <taxon>Gunneridae</taxon>
        <taxon>Pentapetalae</taxon>
        <taxon>asterids</taxon>
        <taxon>campanulids</taxon>
        <taxon>Asterales</taxon>
        <taxon>Asteraceae</taxon>
        <taxon>Asteroideae</taxon>
        <taxon>Heliantheae alliance</taxon>
        <taxon>Millerieae</taxon>
        <taxon>Smallanthus</taxon>
    </lineage>
</organism>